<comment type="caution">
    <text evidence="3">The sequence shown here is derived from an EMBL/GenBank/DDBJ whole genome shotgun (WGS) entry which is preliminary data.</text>
</comment>
<organism evidence="3 4">
    <name type="scientific">Purpureocillium lilacinum</name>
    <name type="common">Paecilomyces lilacinus</name>
    <dbReference type="NCBI Taxonomy" id="33203"/>
    <lineage>
        <taxon>Eukaryota</taxon>
        <taxon>Fungi</taxon>
        <taxon>Dikarya</taxon>
        <taxon>Ascomycota</taxon>
        <taxon>Pezizomycotina</taxon>
        <taxon>Sordariomycetes</taxon>
        <taxon>Hypocreomycetidae</taxon>
        <taxon>Hypocreales</taxon>
        <taxon>Ophiocordycipitaceae</taxon>
        <taxon>Purpureocillium</taxon>
    </lineage>
</organism>
<evidence type="ECO:0000313" key="4">
    <source>
        <dbReference type="Proteomes" id="UP000078340"/>
    </source>
</evidence>
<evidence type="ECO:0000313" key="3">
    <source>
        <dbReference type="EMBL" id="OAQ90438.1"/>
    </source>
</evidence>
<protein>
    <submittedName>
        <fullName evidence="3">Uncharacterized protein</fullName>
    </submittedName>
</protein>
<dbReference type="EMBL" id="LSBH01000002">
    <property type="protein sequence ID" value="OAQ83658.1"/>
    <property type="molecule type" value="Genomic_DNA"/>
</dbReference>
<dbReference type="Proteomes" id="UP000078340">
    <property type="component" value="Unassembled WGS sequence"/>
</dbReference>
<dbReference type="EMBL" id="LSBI01000004">
    <property type="protein sequence ID" value="OAQ90438.1"/>
    <property type="molecule type" value="Genomic_DNA"/>
</dbReference>
<evidence type="ECO:0000313" key="2">
    <source>
        <dbReference type="EMBL" id="OAQ83658.1"/>
    </source>
</evidence>
<accession>A0A179HL88</accession>
<gene>
    <name evidence="2" type="ORF">VFPBJ_02426</name>
    <name evidence="3" type="ORF">VFPFJ_04598</name>
</gene>
<dbReference type="AlphaFoldDB" id="A0A179HL88"/>
<feature type="compositionally biased region" description="Polar residues" evidence="1">
    <location>
        <begin position="32"/>
        <end position="46"/>
    </location>
</feature>
<feature type="region of interest" description="Disordered" evidence="1">
    <location>
        <begin position="28"/>
        <end position="76"/>
    </location>
</feature>
<evidence type="ECO:0000256" key="1">
    <source>
        <dbReference type="SAM" id="MobiDB-lite"/>
    </source>
</evidence>
<sequence>MLLATVSTPELGLGEQMSLIEIHQLDRPASLHQRSSPTESRLSSRNAEPLAFARLRRSHHQRRRSTCARHGSPARK</sequence>
<feature type="compositionally biased region" description="Basic residues" evidence="1">
    <location>
        <begin position="54"/>
        <end position="76"/>
    </location>
</feature>
<dbReference type="Proteomes" id="UP000078240">
    <property type="component" value="Unassembled WGS sequence"/>
</dbReference>
<proteinExistence type="predicted"/>
<name>A0A179HL88_PURLI</name>
<reference evidence="3 4" key="1">
    <citation type="submission" date="2016-02" db="EMBL/GenBank/DDBJ databases">
        <title>Biosynthesis of antibiotic leucinostatins and their inhibition on Phytophthora in bio-control Purpureocillium lilacinum.</title>
        <authorList>
            <person name="Wang G."/>
            <person name="Liu Z."/>
            <person name="Lin R."/>
            <person name="Li E."/>
            <person name="Mao Z."/>
            <person name="Ling J."/>
            <person name="Yin W."/>
            <person name="Xie B."/>
        </authorList>
    </citation>
    <scope>NUCLEOTIDE SEQUENCE [LARGE SCALE GENOMIC DNA]</scope>
    <source>
        <strain evidence="2">PLBJ-1</strain>
        <strain evidence="3">PLFJ-1</strain>
    </source>
</reference>